<reference evidence="1 2" key="1">
    <citation type="journal article" date="2022" name="Int. J. Syst. Evol. Microbiol.">
        <title>Prevotella herbatica sp. nov., a plant polysaccharide-decomposing anaerobic bacterium isolated from a methanogenic reactor.</title>
        <authorList>
            <person name="Uek A."/>
            <person name="Tonouchi A."/>
            <person name="Kaku N."/>
            <person name="Ueki K."/>
        </authorList>
    </citation>
    <scope>NUCLEOTIDE SEQUENCE [LARGE SCALE GENOMIC DNA]</scope>
    <source>
        <strain evidence="1 2">WR041</strain>
    </source>
</reference>
<name>A0ABN6EKR7_9BACT</name>
<keyword evidence="2" id="KW-1185">Reference proteome</keyword>
<gene>
    <name evidence="1" type="ORF">prwr041_24150</name>
</gene>
<sequence length="182" mass="20637">MLSIFDNINAQSMRNLWINMPDSVIGYLDKNSRIESLDYLEMKVKSDVKNMLGETSTVDTITNDFMSATLSSAMKLTIKKLPVDGNDSLICMVRTYTAGSEKESSICFFNSKWEPIKIDVDLPTQNNNKNIVLQQQISSCDISVIQLHPKVFIEEKDFENAAKPLTTLKWNSKSVKYTPKIL</sequence>
<organism evidence="1 2">
    <name type="scientific">Prevotella herbatica</name>
    <dbReference type="NCBI Taxonomy" id="2801997"/>
    <lineage>
        <taxon>Bacteria</taxon>
        <taxon>Pseudomonadati</taxon>
        <taxon>Bacteroidota</taxon>
        <taxon>Bacteroidia</taxon>
        <taxon>Bacteroidales</taxon>
        <taxon>Prevotellaceae</taxon>
        <taxon>Prevotella</taxon>
    </lineage>
</organism>
<dbReference type="Proteomes" id="UP001319045">
    <property type="component" value="Chromosome"/>
</dbReference>
<evidence type="ECO:0000313" key="2">
    <source>
        <dbReference type="Proteomes" id="UP001319045"/>
    </source>
</evidence>
<dbReference type="InterPro" id="IPR021670">
    <property type="entry name" value="DUF3256"/>
</dbReference>
<accession>A0ABN6EKR7</accession>
<dbReference type="EMBL" id="AP024484">
    <property type="protein sequence ID" value="BCS86522.1"/>
    <property type="molecule type" value="Genomic_DNA"/>
</dbReference>
<evidence type="ECO:0000313" key="1">
    <source>
        <dbReference type="EMBL" id="BCS86522.1"/>
    </source>
</evidence>
<dbReference type="SUPFAM" id="SSF160925">
    <property type="entry name" value="PG1388-like"/>
    <property type="match status" value="1"/>
</dbReference>
<protein>
    <submittedName>
        <fullName evidence="1">Uncharacterized protein</fullName>
    </submittedName>
</protein>
<proteinExistence type="predicted"/>
<dbReference type="Pfam" id="PF11644">
    <property type="entry name" value="DUF3256"/>
    <property type="match status" value="1"/>
</dbReference>